<evidence type="ECO:0000256" key="12">
    <source>
        <dbReference type="ARBA" id="ARBA00078749"/>
    </source>
</evidence>
<evidence type="ECO:0000256" key="11">
    <source>
        <dbReference type="ARBA" id="ARBA00078210"/>
    </source>
</evidence>
<evidence type="ECO:0000256" key="3">
    <source>
        <dbReference type="ARBA" id="ARBA00022475"/>
    </source>
</evidence>
<organism evidence="15 16">
    <name type="scientific">Escherichia coli</name>
    <dbReference type="NCBI Taxonomy" id="562"/>
    <lineage>
        <taxon>Bacteria</taxon>
        <taxon>Pseudomonadati</taxon>
        <taxon>Pseudomonadota</taxon>
        <taxon>Gammaproteobacteria</taxon>
        <taxon>Enterobacterales</taxon>
        <taxon>Enterobacteriaceae</taxon>
        <taxon>Escherichia</taxon>
    </lineage>
</organism>
<dbReference type="FunFam" id="1.20.5.3960:FF:000001">
    <property type="entry name" value="Anti-sigma-E factor RseA"/>
    <property type="match status" value="1"/>
</dbReference>
<evidence type="ECO:0000256" key="13">
    <source>
        <dbReference type="SAM" id="MobiDB-lite"/>
    </source>
</evidence>
<comment type="subcellular location">
    <subcellularLocation>
        <location evidence="1">Cell inner membrane</location>
        <topology evidence="1">Single-pass type II membrane protein</topology>
    </subcellularLocation>
</comment>
<dbReference type="GO" id="GO:0005886">
    <property type="term" value="C:plasma membrane"/>
    <property type="evidence" value="ECO:0007669"/>
    <property type="project" value="UniProtKB-SubCell"/>
</dbReference>
<dbReference type="InterPro" id="IPR005573">
    <property type="entry name" value="Anti-sigma_E_RseA_C"/>
</dbReference>
<evidence type="ECO:0000256" key="4">
    <source>
        <dbReference type="ARBA" id="ARBA00022519"/>
    </source>
</evidence>
<keyword evidence="4" id="KW-0997">Cell inner membrane</keyword>
<keyword evidence="7" id="KW-1133">Transmembrane helix</keyword>
<dbReference type="PANTHER" id="PTHR38104">
    <property type="match status" value="1"/>
</dbReference>
<evidence type="ECO:0000256" key="9">
    <source>
        <dbReference type="ARBA" id="ARBA00069293"/>
    </source>
</evidence>
<keyword evidence="6" id="KW-0735">Signal-anchor</keyword>
<evidence type="ECO:0000313" key="16">
    <source>
        <dbReference type="Proteomes" id="UP000254503"/>
    </source>
</evidence>
<dbReference type="PANTHER" id="PTHR38104:SF1">
    <property type="entry name" value="ANTI-SIGMA-E FACTOR RSEA"/>
    <property type="match status" value="1"/>
</dbReference>
<dbReference type="InterPro" id="IPR052383">
    <property type="entry name" value="Anti-sigma-E_RseA-like"/>
</dbReference>
<evidence type="ECO:0000256" key="2">
    <source>
        <dbReference type="ARBA" id="ARBA00005837"/>
    </source>
</evidence>
<evidence type="ECO:0000256" key="5">
    <source>
        <dbReference type="ARBA" id="ARBA00022692"/>
    </source>
</evidence>
<comment type="similarity">
    <text evidence="2">Belongs to the RseA family.</text>
</comment>
<name>A0A376WZ93_ECOLX</name>
<keyword evidence="5" id="KW-0812">Transmembrane</keyword>
<evidence type="ECO:0000256" key="1">
    <source>
        <dbReference type="ARBA" id="ARBA00004249"/>
    </source>
</evidence>
<dbReference type="AlphaFoldDB" id="A0A376WZ93"/>
<feature type="region of interest" description="Disordered" evidence="13">
    <location>
        <begin position="1"/>
        <end position="48"/>
    </location>
</feature>
<sequence length="95" mass="10672">MDNLKRPSSPKRPVFNTLPMMGKASPVSLGVPSEATANNGQQQQVQEQRRRINAMLQDYELQRRLHSEQLQFEQAQTQQAAVQVPGIQTLGTQSQ</sequence>
<keyword evidence="3" id="KW-1003">Cell membrane</keyword>
<evidence type="ECO:0000256" key="6">
    <source>
        <dbReference type="ARBA" id="ARBA00022968"/>
    </source>
</evidence>
<proteinExistence type="inferred from homology"/>
<dbReference type="Pfam" id="PF03873">
    <property type="entry name" value="RseA_C"/>
    <property type="match status" value="1"/>
</dbReference>
<protein>
    <recommendedName>
        <fullName evidence="9">Anti-sigma-E factor RseA</fullName>
    </recommendedName>
    <alternativeName>
        <fullName evidence="10">Regulator of SigE</fullName>
    </alternativeName>
    <alternativeName>
        <fullName evidence="12">Sigma-E anti-sigma factor RseA</fullName>
    </alternativeName>
    <alternativeName>
        <fullName evidence="11">Sigma-E factor negative regulatory protein</fullName>
    </alternativeName>
</protein>
<evidence type="ECO:0000259" key="14">
    <source>
        <dbReference type="Pfam" id="PF03873"/>
    </source>
</evidence>
<evidence type="ECO:0000256" key="8">
    <source>
        <dbReference type="ARBA" id="ARBA00023136"/>
    </source>
</evidence>
<keyword evidence="8" id="KW-0472">Membrane</keyword>
<evidence type="ECO:0000256" key="10">
    <source>
        <dbReference type="ARBA" id="ARBA00075703"/>
    </source>
</evidence>
<dbReference type="Proteomes" id="UP000254503">
    <property type="component" value="Unassembled WGS sequence"/>
</dbReference>
<evidence type="ECO:0000313" key="15">
    <source>
        <dbReference type="EMBL" id="STJ53646.1"/>
    </source>
</evidence>
<dbReference type="GO" id="GO:0016989">
    <property type="term" value="F:sigma factor antagonist activity"/>
    <property type="evidence" value="ECO:0007669"/>
    <property type="project" value="TreeGrafter"/>
</dbReference>
<evidence type="ECO:0000256" key="7">
    <source>
        <dbReference type="ARBA" id="ARBA00022989"/>
    </source>
</evidence>
<reference evidence="15 16" key="1">
    <citation type="submission" date="2018-06" db="EMBL/GenBank/DDBJ databases">
        <authorList>
            <consortium name="Pathogen Informatics"/>
            <person name="Doyle S."/>
        </authorList>
    </citation>
    <scope>NUCLEOTIDE SEQUENCE [LARGE SCALE GENOMIC DNA]</scope>
    <source>
        <strain evidence="15 16">NCTC9045</strain>
    </source>
</reference>
<feature type="domain" description="Anti sigma-E protein RseA C-terminal" evidence="14">
    <location>
        <begin position="12"/>
        <end position="65"/>
    </location>
</feature>
<accession>A0A376WZ93</accession>
<gene>
    <name evidence="15" type="primary">rseA_2</name>
    <name evidence="15" type="ORF">NCTC9045_01499</name>
</gene>
<dbReference type="EMBL" id="UGDD01000002">
    <property type="protein sequence ID" value="STJ53646.1"/>
    <property type="molecule type" value="Genomic_DNA"/>
</dbReference>
<dbReference type="Gene3D" id="1.20.5.3960">
    <property type="match status" value="1"/>
</dbReference>